<evidence type="ECO:0000256" key="1">
    <source>
        <dbReference type="ARBA" id="ARBA00008520"/>
    </source>
</evidence>
<gene>
    <name evidence="5" type="ORF">FHY64_18035</name>
</gene>
<dbReference type="SUPFAM" id="SSF53850">
    <property type="entry name" value="Periplasmic binding protein-like II"/>
    <property type="match status" value="1"/>
</dbReference>
<evidence type="ECO:0000313" key="5">
    <source>
        <dbReference type="EMBL" id="TNY30994.1"/>
    </source>
</evidence>
<dbReference type="RefSeq" id="WP_140197262.1">
    <property type="nucleotide sequence ID" value="NZ_CP065915.1"/>
</dbReference>
<dbReference type="CDD" id="cd13585">
    <property type="entry name" value="PBP2_TMBP_like"/>
    <property type="match status" value="1"/>
</dbReference>
<dbReference type="GO" id="GO:0042956">
    <property type="term" value="P:maltodextrin transmembrane transport"/>
    <property type="evidence" value="ECO:0007669"/>
    <property type="project" value="TreeGrafter"/>
</dbReference>
<dbReference type="AlphaFoldDB" id="A0A5C5G8D8"/>
<keyword evidence="2" id="KW-0813">Transport</keyword>
<evidence type="ECO:0000256" key="2">
    <source>
        <dbReference type="ARBA" id="ARBA00022448"/>
    </source>
</evidence>
<dbReference type="PANTHER" id="PTHR30061:SF50">
    <property type="entry name" value="MALTOSE_MALTODEXTRIN-BINDING PERIPLASMIC PROTEIN"/>
    <property type="match status" value="1"/>
</dbReference>
<dbReference type="Pfam" id="PF01547">
    <property type="entry name" value="SBP_bac_1"/>
    <property type="match status" value="1"/>
</dbReference>
<accession>A0A5C5G8D8</accession>
<name>A0A5C5G8D8_9RHOB</name>
<feature type="chain" id="PRO_5022911195" evidence="4">
    <location>
        <begin position="26"/>
        <end position="417"/>
    </location>
</feature>
<dbReference type="Proteomes" id="UP000314011">
    <property type="component" value="Unassembled WGS sequence"/>
</dbReference>
<feature type="signal peptide" evidence="4">
    <location>
        <begin position="1"/>
        <end position="25"/>
    </location>
</feature>
<dbReference type="GO" id="GO:0055052">
    <property type="term" value="C:ATP-binding cassette (ABC) transporter complex, substrate-binding subunit-containing"/>
    <property type="evidence" value="ECO:0007669"/>
    <property type="project" value="TreeGrafter"/>
</dbReference>
<reference evidence="5 6" key="1">
    <citation type="submission" date="2019-06" db="EMBL/GenBank/DDBJ databases">
        <title>Genome of new Rhodobacteraceae sp. SM1903.</title>
        <authorList>
            <person name="Ren X."/>
        </authorList>
    </citation>
    <scope>NUCLEOTIDE SEQUENCE [LARGE SCALE GENOMIC DNA]</scope>
    <source>
        <strain evidence="5 6">SM1903</strain>
    </source>
</reference>
<dbReference type="EMBL" id="VFFF01000003">
    <property type="protein sequence ID" value="TNY30994.1"/>
    <property type="molecule type" value="Genomic_DNA"/>
</dbReference>
<keyword evidence="3 4" id="KW-0732">Signal</keyword>
<dbReference type="PANTHER" id="PTHR30061">
    <property type="entry name" value="MALTOSE-BINDING PERIPLASMIC PROTEIN"/>
    <property type="match status" value="1"/>
</dbReference>
<sequence>MTLTTRKFTTGLTIATLLATTTPLAAQETLTMWGRDDVAVFLPDLVEAFNASHETQIDLQIVPSAEMVQKYATAAAGGSAPDLVSIDLIYTPAFAAAGQLEDLTEFAQELPYFDQLSPAHVGVGTYDGKIYGLPLGADASLIIYNKDLYEQAGLDPEAPPTTFAEVAEHAAAVDALGEDIHGFYYAGACPGCNAFTFLPMVWASGGTLFSDDTRTVTLDTPQMRAAVDLYRGMIEDGLVPAGAQTDSGANFLAAFAGGNIGLQYSGAFAIGALKNDYPDLDYGVGFIPGEEGGFSSFAGGDNFVVTAGIEDMAPVREFVDFMYSEEGQTMLAQATGVPVNGAVADAALEGLDERYVTATEAMANGKTPATPIYNDLINSSTSPWSSFIGEVFYTDDVDGTFEYLQDEMQSIIDMSDY</sequence>
<dbReference type="InterPro" id="IPR006059">
    <property type="entry name" value="SBP"/>
</dbReference>
<dbReference type="GO" id="GO:1901982">
    <property type="term" value="F:maltose binding"/>
    <property type="evidence" value="ECO:0007669"/>
    <property type="project" value="TreeGrafter"/>
</dbReference>
<comment type="caution">
    <text evidence="5">The sequence shown here is derived from an EMBL/GenBank/DDBJ whole genome shotgun (WGS) entry which is preliminary data.</text>
</comment>
<evidence type="ECO:0000256" key="4">
    <source>
        <dbReference type="SAM" id="SignalP"/>
    </source>
</evidence>
<keyword evidence="6" id="KW-1185">Reference proteome</keyword>
<protein>
    <submittedName>
        <fullName evidence="5">Sugar ABC transporter substrate-binding protein</fullName>
    </submittedName>
</protein>
<evidence type="ECO:0000313" key="6">
    <source>
        <dbReference type="Proteomes" id="UP000314011"/>
    </source>
</evidence>
<dbReference type="Gene3D" id="3.40.190.10">
    <property type="entry name" value="Periplasmic binding protein-like II"/>
    <property type="match status" value="1"/>
</dbReference>
<dbReference type="GO" id="GO:0015768">
    <property type="term" value="P:maltose transport"/>
    <property type="evidence" value="ECO:0007669"/>
    <property type="project" value="TreeGrafter"/>
</dbReference>
<organism evidence="5 6">
    <name type="scientific">Pelagovum pacificum</name>
    <dbReference type="NCBI Taxonomy" id="2588711"/>
    <lineage>
        <taxon>Bacteria</taxon>
        <taxon>Pseudomonadati</taxon>
        <taxon>Pseudomonadota</taxon>
        <taxon>Alphaproteobacteria</taxon>
        <taxon>Rhodobacterales</taxon>
        <taxon>Paracoccaceae</taxon>
        <taxon>Pelagovum</taxon>
    </lineage>
</organism>
<comment type="similarity">
    <text evidence="1">Belongs to the bacterial solute-binding protein 1 family.</text>
</comment>
<evidence type="ECO:0000256" key="3">
    <source>
        <dbReference type="ARBA" id="ARBA00022729"/>
    </source>
</evidence>
<dbReference type="OrthoDB" id="2509690at2"/>
<proteinExistence type="inferred from homology"/>